<dbReference type="RefSeq" id="WP_149108888.1">
    <property type="nucleotide sequence ID" value="NZ_CP042425.1"/>
</dbReference>
<dbReference type="InterPro" id="IPR026002">
    <property type="entry name" value="ATC_hydrolase-like"/>
</dbReference>
<sequence length="159" mass="18112">MSILQRRRIEALFAKELLTHLVPEVGAERAREILRATTTAMAYQFGERLAGQTGTDRPSLEPFRRIALPLWQEDDALTIEYLEEGPERLSFNVTRCRYAELYRELGVPELGELLSCTRDGELGRGFNDHIRLTRTQTIMQGATHCDFRFQLEPGAEATG</sequence>
<dbReference type="EMBL" id="CP042425">
    <property type="protein sequence ID" value="QEL13963.1"/>
    <property type="molecule type" value="Genomic_DNA"/>
</dbReference>
<accession>A0A5C1A6T7</accession>
<evidence type="ECO:0000313" key="2">
    <source>
        <dbReference type="Proteomes" id="UP000324974"/>
    </source>
</evidence>
<name>A0A5C1A6T7_9BACT</name>
<dbReference type="OrthoDB" id="9805176at2"/>
<dbReference type="KEGG" id="lrs:PX52LOC_00823"/>
<evidence type="ECO:0000313" key="1">
    <source>
        <dbReference type="EMBL" id="QEL13963.1"/>
    </source>
</evidence>
<keyword evidence="2" id="KW-1185">Reference proteome</keyword>
<dbReference type="Proteomes" id="UP000324974">
    <property type="component" value="Chromosome"/>
</dbReference>
<dbReference type="AlphaFoldDB" id="A0A5C1A6T7"/>
<evidence type="ECO:0008006" key="3">
    <source>
        <dbReference type="Google" id="ProtNLM"/>
    </source>
</evidence>
<organism evidence="1 2">
    <name type="scientific">Limnoglobus roseus</name>
    <dbReference type="NCBI Taxonomy" id="2598579"/>
    <lineage>
        <taxon>Bacteria</taxon>
        <taxon>Pseudomonadati</taxon>
        <taxon>Planctomycetota</taxon>
        <taxon>Planctomycetia</taxon>
        <taxon>Gemmatales</taxon>
        <taxon>Gemmataceae</taxon>
        <taxon>Limnoglobus</taxon>
    </lineage>
</organism>
<protein>
    <recommendedName>
        <fullName evidence="3">2-amino-thiazoline-4-carboxylic acid hydrolase</fullName>
    </recommendedName>
</protein>
<proteinExistence type="predicted"/>
<reference evidence="2" key="1">
    <citation type="submission" date="2019-08" db="EMBL/GenBank/DDBJ databases">
        <title>Limnoglobus roseus gen. nov., sp. nov., a novel freshwater planctomycete with a giant genome from the family Gemmataceae.</title>
        <authorList>
            <person name="Kulichevskaya I.S."/>
            <person name="Naumoff D.G."/>
            <person name="Miroshnikov K."/>
            <person name="Ivanova A."/>
            <person name="Philippov D.A."/>
            <person name="Hakobyan A."/>
            <person name="Rijpstra I.C."/>
            <person name="Sinninghe Damste J.S."/>
            <person name="Liesack W."/>
            <person name="Dedysh S.N."/>
        </authorList>
    </citation>
    <scope>NUCLEOTIDE SEQUENCE [LARGE SCALE GENOMIC DNA]</scope>
    <source>
        <strain evidence="2">PX52</strain>
    </source>
</reference>
<dbReference type="Pfam" id="PF14196">
    <property type="entry name" value="ATC_hydrolase"/>
    <property type="match status" value="1"/>
</dbReference>
<gene>
    <name evidence="1" type="ORF">PX52LOC_00823</name>
</gene>